<evidence type="ECO:0000313" key="3">
    <source>
        <dbReference type="Proteomes" id="UP000014680"/>
    </source>
</evidence>
<dbReference type="Proteomes" id="UP000014680">
    <property type="component" value="Unassembled WGS sequence"/>
</dbReference>
<dbReference type="GeneID" id="14890489"/>
<keyword evidence="1" id="KW-0175">Coiled coil</keyword>
<gene>
    <name evidence="2" type="ORF">EIN_512120</name>
</gene>
<dbReference type="AlphaFoldDB" id="A0A0A1U9B1"/>
<name>A0A0A1U9B1_ENTIV</name>
<protein>
    <submittedName>
        <fullName evidence="2">Uncharacterized protein</fullName>
    </submittedName>
</protein>
<organism evidence="2 3">
    <name type="scientific">Entamoeba invadens IP1</name>
    <dbReference type="NCBI Taxonomy" id="370355"/>
    <lineage>
        <taxon>Eukaryota</taxon>
        <taxon>Amoebozoa</taxon>
        <taxon>Evosea</taxon>
        <taxon>Archamoebae</taxon>
        <taxon>Mastigamoebida</taxon>
        <taxon>Entamoebidae</taxon>
        <taxon>Entamoeba</taxon>
    </lineage>
</organism>
<evidence type="ECO:0000256" key="1">
    <source>
        <dbReference type="SAM" id="Coils"/>
    </source>
</evidence>
<evidence type="ECO:0000313" key="2">
    <source>
        <dbReference type="EMBL" id="ELP91509.1"/>
    </source>
</evidence>
<dbReference type="EMBL" id="KB206467">
    <property type="protein sequence ID" value="ELP91509.1"/>
    <property type="molecule type" value="Genomic_DNA"/>
</dbReference>
<dbReference type="KEGG" id="eiv:EIN_512120"/>
<dbReference type="VEuPathDB" id="AmoebaDB:EIN_512120"/>
<reference evidence="2 3" key="1">
    <citation type="submission" date="2012-10" db="EMBL/GenBank/DDBJ databases">
        <authorList>
            <person name="Zafar N."/>
            <person name="Inman J."/>
            <person name="Hall N."/>
            <person name="Lorenzi H."/>
            <person name="Caler E."/>
        </authorList>
    </citation>
    <scope>NUCLEOTIDE SEQUENCE [LARGE SCALE GENOMIC DNA]</scope>
    <source>
        <strain evidence="2 3">IP1</strain>
    </source>
</reference>
<accession>A0A0A1U9B1</accession>
<proteinExistence type="predicted"/>
<dbReference type="RefSeq" id="XP_004258280.1">
    <property type="nucleotide sequence ID" value="XM_004258232.1"/>
</dbReference>
<sequence length="163" mass="19145">MICKQIDSMVHTFYTNNKNEAPFERTLKENVQKLVETDEIDDLDLFPYYNSIREEIEFNLLFTLEKRKQLFQLSKLMDNEIDVEGIKKAIGQVNELKQKNKEFEKSLQDEKEQKNQILKENETLKTALTTTKNENTELKTLLQEMPVGEPENLQQISLDGEIS</sequence>
<feature type="coiled-coil region" evidence="1">
    <location>
        <begin position="86"/>
        <end position="127"/>
    </location>
</feature>
<keyword evidence="3" id="KW-1185">Reference proteome</keyword>